<dbReference type="PROSITE" id="PS51367">
    <property type="entry name" value="THAUMATIN_2"/>
    <property type="match status" value="1"/>
</dbReference>
<organism evidence="3 4">
    <name type="scientific">Rhizoctonia solani</name>
    <dbReference type="NCBI Taxonomy" id="456999"/>
    <lineage>
        <taxon>Eukaryota</taxon>
        <taxon>Fungi</taxon>
        <taxon>Dikarya</taxon>
        <taxon>Basidiomycota</taxon>
        <taxon>Agaricomycotina</taxon>
        <taxon>Agaricomycetes</taxon>
        <taxon>Cantharellales</taxon>
        <taxon>Ceratobasidiaceae</taxon>
        <taxon>Rhizoctonia</taxon>
    </lineage>
</organism>
<protein>
    <submittedName>
        <fullName evidence="3">Uncharacterized protein</fullName>
    </submittedName>
</protein>
<accession>A0A0K6GIS0</accession>
<dbReference type="PIRSF" id="PIRSF002703">
    <property type="entry name" value="Thaumatin"/>
    <property type="match status" value="1"/>
</dbReference>
<evidence type="ECO:0000256" key="2">
    <source>
        <dbReference type="SAM" id="SignalP"/>
    </source>
</evidence>
<dbReference type="AlphaFoldDB" id="A0A0K6GIS0"/>
<keyword evidence="2" id="KW-0732">Signal</keyword>
<proteinExistence type="predicted"/>
<dbReference type="Proteomes" id="UP000044841">
    <property type="component" value="Unassembled WGS sequence"/>
</dbReference>
<dbReference type="PANTHER" id="PTHR31013:SF12">
    <property type="entry name" value="PATHOGENESIS-RELATED PROTEIN 5-LIKE"/>
    <property type="match status" value="1"/>
</dbReference>
<dbReference type="SUPFAM" id="SSF49870">
    <property type="entry name" value="Osmotin, thaumatin-like protein"/>
    <property type="match status" value="1"/>
</dbReference>
<dbReference type="PANTHER" id="PTHR31013">
    <property type="entry name" value="THAUMATIN FAMILY PROTEIN-RELATED"/>
    <property type="match status" value="1"/>
</dbReference>
<dbReference type="InterPro" id="IPR001938">
    <property type="entry name" value="Thaumatin"/>
</dbReference>
<gene>
    <name evidence="3" type="ORF">RSOLAG22IIIB_07109</name>
</gene>
<evidence type="ECO:0000313" key="3">
    <source>
        <dbReference type="EMBL" id="CUA78482.1"/>
    </source>
</evidence>
<feature type="signal peptide" evidence="2">
    <location>
        <begin position="1"/>
        <end position="15"/>
    </location>
</feature>
<feature type="disulfide bond" evidence="1">
    <location>
        <begin position="92"/>
        <end position="98"/>
    </location>
</feature>
<feature type="disulfide bond" evidence="1">
    <location>
        <begin position="76"/>
        <end position="87"/>
    </location>
</feature>
<name>A0A0K6GIS0_9AGAM</name>
<keyword evidence="4" id="KW-1185">Reference proteome</keyword>
<dbReference type="EMBL" id="CYGV01002033">
    <property type="protein sequence ID" value="CUA78482.1"/>
    <property type="molecule type" value="Genomic_DNA"/>
</dbReference>
<dbReference type="Pfam" id="PF00314">
    <property type="entry name" value="Thaumatin"/>
    <property type="match status" value="1"/>
</dbReference>
<sequence length="143" mass="15176">MKSVFLLLFAGSALGRTFYVYNACPFTIWPGVFTDLNVGSAIPGVENGWEAPAYTTRQFTVPDNWKAGRIWGRRDCDFTVDPGPNSCLDGGCNGGLICDPQVGTGVPPASVAEWTLSGDGGLDYYDGQSPGEIVLCAEADGTR</sequence>
<evidence type="ECO:0000313" key="4">
    <source>
        <dbReference type="Proteomes" id="UP000044841"/>
    </source>
</evidence>
<dbReference type="SMART" id="SM00205">
    <property type="entry name" value="THN"/>
    <property type="match status" value="1"/>
</dbReference>
<evidence type="ECO:0000256" key="1">
    <source>
        <dbReference type="PIRSR" id="PIRSR002703-1"/>
    </source>
</evidence>
<keyword evidence="1" id="KW-1015">Disulfide bond</keyword>
<dbReference type="InterPro" id="IPR037176">
    <property type="entry name" value="Osmotin/thaumatin-like_sf"/>
</dbReference>
<feature type="chain" id="PRO_5012949440" evidence="2">
    <location>
        <begin position="16"/>
        <end position="143"/>
    </location>
</feature>
<dbReference type="Gene3D" id="2.60.110.10">
    <property type="entry name" value="Thaumatin"/>
    <property type="match status" value="1"/>
</dbReference>
<reference evidence="3 4" key="1">
    <citation type="submission" date="2015-07" db="EMBL/GenBank/DDBJ databases">
        <authorList>
            <person name="Noorani M."/>
        </authorList>
    </citation>
    <scope>NUCLEOTIDE SEQUENCE [LARGE SCALE GENOMIC DNA]</scope>
    <source>
        <strain evidence="3">BBA 69670</strain>
    </source>
</reference>